<name>A0A0C9TGF6_PAXIN</name>
<proteinExistence type="predicted"/>
<keyword evidence="2" id="KW-1185">Reference proteome</keyword>
<dbReference type="HOGENOM" id="CLU_006344_8_3_1"/>
<dbReference type="AlphaFoldDB" id="A0A0C9TGF6"/>
<accession>A0A0C9TGF6</accession>
<dbReference type="EMBL" id="KN820020">
    <property type="protein sequence ID" value="KIJ07097.1"/>
    <property type="molecule type" value="Genomic_DNA"/>
</dbReference>
<reference evidence="2" key="2">
    <citation type="submission" date="2015-01" db="EMBL/GenBank/DDBJ databases">
        <title>Evolutionary Origins and Diversification of the Mycorrhizal Mutualists.</title>
        <authorList>
            <consortium name="DOE Joint Genome Institute"/>
            <consortium name="Mycorrhizal Genomics Consortium"/>
            <person name="Kohler A."/>
            <person name="Kuo A."/>
            <person name="Nagy L.G."/>
            <person name="Floudas D."/>
            <person name="Copeland A."/>
            <person name="Barry K.W."/>
            <person name="Cichocki N."/>
            <person name="Veneault-Fourrey C."/>
            <person name="LaButti K."/>
            <person name="Lindquist E.A."/>
            <person name="Lipzen A."/>
            <person name="Lundell T."/>
            <person name="Morin E."/>
            <person name="Murat C."/>
            <person name="Riley R."/>
            <person name="Ohm R."/>
            <person name="Sun H."/>
            <person name="Tunlid A."/>
            <person name="Henrissat B."/>
            <person name="Grigoriev I.V."/>
            <person name="Hibbett D.S."/>
            <person name="Martin F."/>
        </authorList>
    </citation>
    <scope>NUCLEOTIDE SEQUENCE [LARGE SCALE GENOMIC DNA]</scope>
    <source>
        <strain evidence="2">ATCC 200175</strain>
    </source>
</reference>
<feature type="non-terminal residue" evidence="1">
    <location>
        <position position="186"/>
    </location>
</feature>
<sequence>IEERTPGATLVPILLSTDKTQITLFHNKAAYPIYMTIGNLPKEIRRKPSRGAQILVGYLPTSKLEHITNKSARRRTLTNIFHMCIGDGVLRRTHPLVACYIGDYPEQLLVTGMKTGECPGCNVPRGELGNADITFKFCDLKNILDALALVDDQPTNFTKACANAGIKPIYHPFWEDQPYCNIYRSI</sequence>
<dbReference type="Proteomes" id="UP000053647">
    <property type="component" value="Unassembled WGS sequence"/>
</dbReference>
<protein>
    <submittedName>
        <fullName evidence="1">Uncharacterized protein</fullName>
    </submittedName>
</protein>
<dbReference type="OrthoDB" id="2418900at2759"/>
<dbReference type="InterPro" id="IPR041078">
    <property type="entry name" value="Plavaka"/>
</dbReference>
<evidence type="ECO:0000313" key="1">
    <source>
        <dbReference type="EMBL" id="KIJ07097.1"/>
    </source>
</evidence>
<organism evidence="1 2">
    <name type="scientific">Paxillus involutus ATCC 200175</name>
    <dbReference type="NCBI Taxonomy" id="664439"/>
    <lineage>
        <taxon>Eukaryota</taxon>
        <taxon>Fungi</taxon>
        <taxon>Dikarya</taxon>
        <taxon>Basidiomycota</taxon>
        <taxon>Agaricomycotina</taxon>
        <taxon>Agaricomycetes</taxon>
        <taxon>Agaricomycetidae</taxon>
        <taxon>Boletales</taxon>
        <taxon>Paxilineae</taxon>
        <taxon>Paxillaceae</taxon>
        <taxon>Paxillus</taxon>
    </lineage>
</organism>
<gene>
    <name evidence="1" type="ORF">PAXINDRAFT_38417</name>
</gene>
<evidence type="ECO:0000313" key="2">
    <source>
        <dbReference type="Proteomes" id="UP000053647"/>
    </source>
</evidence>
<reference evidence="1 2" key="1">
    <citation type="submission" date="2014-06" db="EMBL/GenBank/DDBJ databases">
        <authorList>
            <consortium name="DOE Joint Genome Institute"/>
            <person name="Kuo A."/>
            <person name="Kohler A."/>
            <person name="Nagy L.G."/>
            <person name="Floudas D."/>
            <person name="Copeland A."/>
            <person name="Barry K.W."/>
            <person name="Cichocki N."/>
            <person name="Veneault-Fourrey C."/>
            <person name="LaButti K."/>
            <person name="Lindquist E.A."/>
            <person name="Lipzen A."/>
            <person name="Lundell T."/>
            <person name="Morin E."/>
            <person name="Murat C."/>
            <person name="Sun H."/>
            <person name="Tunlid A."/>
            <person name="Henrissat B."/>
            <person name="Grigoriev I.V."/>
            <person name="Hibbett D.S."/>
            <person name="Martin F."/>
            <person name="Nordberg H.P."/>
            <person name="Cantor M.N."/>
            <person name="Hua S.X."/>
        </authorList>
    </citation>
    <scope>NUCLEOTIDE SEQUENCE [LARGE SCALE GENOMIC DNA]</scope>
    <source>
        <strain evidence="1 2">ATCC 200175</strain>
    </source>
</reference>
<dbReference type="Pfam" id="PF18759">
    <property type="entry name" value="Plavaka"/>
    <property type="match status" value="1"/>
</dbReference>
<feature type="non-terminal residue" evidence="1">
    <location>
        <position position="1"/>
    </location>
</feature>